<name>A0A1H0N5B7_9HYPH</name>
<sequence>MTNPNIQTLRRLYDRFNAKDIDAILPMLAEDVAWANGMDGGHVEGHAGIRDYWLRQWSVVDPHVDPLRFEETEPDSVLVEVRQTIRDLTGNPVQEKGLKDKLVGHLFRFEAGRVTRFDIRELA</sequence>
<dbReference type="InterPro" id="IPR037401">
    <property type="entry name" value="SnoaL-like"/>
</dbReference>
<evidence type="ECO:0000313" key="2">
    <source>
        <dbReference type="EMBL" id="SDO87832.1"/>
    </source>
</evidence>
<dbReference type="Pfam" id="PF12680">
    <property type="entry name" value="SnoaL_2"/>
    <property type="match status" value="1"/>
</dbReference>
<dbReference type="EMBL" id="FNIT01000017">
    <property type="protein sequence ID" value="SDO87832.1"/>
    <property type="molecule type" value="Genomic_DNA"/>
</dbReference>
<dbReference type="OrthoDB" id="1353852at2"/>
<accession>A0A1H0N5B7</accession>
<evidence type="ECO:0000259" key="1">
    <source>
        <dbReference type="Pfam" id="PF12680"/>
    </source>
</evidence>
<dbReference type="GO" id="GO:0016853">
    <property type="term" value="F:isomerase activity"/>
    <property type="evidence" value="ECO:0007669"/>
    <property type="project" value="UniProtKB-KW"/>
</dbReference>
<dbReference type="SUPFAM" id="SSF54427">
    <property type="entry name" value="NTF2-like"/>
    <property type="match status" value="1"/>
</dbReference>
<feature type="domain" description="SnoaL-like" evidence="1">
    <location>
        <begin position="9"/>
        <end position="116"/>
    </location>
</feature>
<organism evidence="2 3">
    <name type="scientific">Aureimonas jatrophae</name>
    <dbReference type="NCBI Taxonomy" id="1166073"/>
    <lineage>
        <taxon>Bacteria</taxon>
        <taxon>Pseudomonadati</taxon>
        <taxon>Pseudomonadota</taxon>
        <taxon>Alphaproteobacteria</taxon>
        <taxon>Hyphomicrobiales</taxon>
        <taxon>Aurantimonadaceae</taxon>
        <taxon>Aureimonas</taxon>
    </lineage>
</organism>
<proteinExistence type="predicted"/>
<reference evidence="2 3" key="1">
    <citation type="submission" date="2016-10" db="EMBL/GenBank/DDBJ databases">
        <authorList>
            <person name="de Groot N.N."/>
        </authorList>
    </citation>
    <scope>NUCLEOTIDE SEQUENCE [LARGE SCALE GENOMIC DNA]</scope>
    <source>
        <strain evidence="3">L7-484,KACC 16230,DSM 25025</strain>
    </source>
</reference>
<keyword evidence="2" id="KW-0413">Isomerase</keyword>
<gene>
    <name evidence="2" type="ORF">SAMN05192530_11739</name>
</gene>
<protein>
    <submittedName>
        <fullName evidence="2">Ketosteroid isomerase-related protein</fullName>
    </submittedName>
</protein>
<keyword evidence="3" id="KW-1185">Reference proteome</keyword>
<dbReference type="Proteomes" id="UP000198793">
    <property type="component" value="Unassembled WGS sequence"/>
</dbReference>
<evidence type="ECO:0000313" key="3">
    <source>
        <dbReference type="Proteomes" id="UP000198793"/>
    </source>
</evidence>
<dbReference type="AlphaFoldDB" id="A0A1H0N5B7"/>
<dbReference type="RefSeq" id="WP_090677129.1">
    <property type="nucleotide sequence ID" value="NZ_FNIT01000017.1"/>
</dbReference>
<dbReference type="InterPro" id="IPR032710">
    <property type="entry name" value="NTF2-like_dom_sf"/>
</dbReference>
<dbReference type="Gene3D" id="3.10.450.50">
    <property type="match status" value="1"/>
</dbReference>
<dbReference type="STRING" id="1166073.SAMN05192530_11739"/>